<keyword evidence="5" id="KW-0653">Protein transport</keyword>
<evidence type="ECO:0000256" key="1">
    <source>
        <dbReference type="ARBA" id="ARBA00004651"/>
    </source>
</evidence>
<evidence type="ECO:0000259" key="11">
    <source>
        <dbReference type="Pfam" id="PF02096"/>
    </source>
</evidence>
<name>A0A1F4US02_UNCKA</name>
<dbReference type="InterPro" id="IPR047196">
    <property type="entry name" value="YidC_ALB_C"/>
</dbReference>
<keyword evidence="6 10" id="KW-1133">Transmembrane helix</keyword>
<reference evidence="12 13" key="1">
    <citation type="journal article" date="2016" name="Nat. Commun.">
        <title>Thousands of microbial genomes shed light on interconnected biogeochemical processes in an aquifer system.</title>
        <authorList>
            <person name="Anantharaman K."/>
            <person name="Brown C.T."/>
            <person name="Hug L.A."/>
            <person name="Sharon I."/>
            <person name="Castelle C.J."/>
            <person name="Probst A.J."/>
            <person name="Thomas B.C."/>
            <person name="Singh A."/>
            <person name="Wilkins M.J."/>
            <person name="Karaoz U."/>
            <person name="Brodie E.L."/>
            <person name="Williams K.H."/>
            <person name="Hubbard S.S."/>
            <person name="Banfield J.F."/>
        </authorList>
    </citation>
    <scope>NUCLEOTIDE SEQUENCE [LARGE SCALE GENOMIC DNA]</scope>
</reference>
<dbReference type="GO" id="GO:0051205">
    <property type="term" value="P:protein insertion into membrane"/>
    <property type="evidence" value="ECO:0007669"/>
    <property type="project" value="TreeGrafter"/>
</dbReference>
<dbReference type="GO" id="GO:0005886">
    <property type="term" value="C:plasma membrane"/>
    <property type="evidence" value="ECO:0007669"/>
    <property type="project" value="UniProtKB-SubCell"/>
</dbReference>
<accession>A0A1F4US02</accession>
<evidence type="ECO:0000313" key="13">
    <source>
        <dbReference type="Proteomes" id="UP000176444"/>
    </source>
</evidence>
<dbReference type="PANTHER" id="PTHR12428">
    <property type="entry name" value="OXA1"/>
    <property type="match status" value="1"/>
</dbReference>
<evidence type="ECO:0000256" key="8">
    <source>
        <dbReference type="ARBA" id="ARBA00023186"/>
    </source>
</evidence>
<keyword evidence="3" id="KW-1003">Cell membrane</keyword>
<gene>
    <name evidence="12" type="ORF">A2713_00990</name>
</gene>
<dbReference type="Proteomes" id="UP000176444">
    <property type="component" value="Unassembled WGS sequence"/>
</dbReference>
<evidence type="ECO:0000256" key="9">
    <source>
        <dbReference type="RuleBase" id="RU003945"/>
    </source>
</evidence>
<evidence type="ECO:0000256" key="5">
    <source>
        <dbReference type="ARBA" id="ARBA00022927"/>
    </source>
</evidence>
<dbReference type="InterPro" id="IPR001708">
    <property type="entry name" value="YidC/ALB3/OXA1/COX18"/>
</dbReference>
<feature type="domain" description="Membrane insertase YidC/Oxa/ALB C-terminal" evidence="11">
    <location>
        <begin position="32"/>
        <end position="249"/>
    </location>
</feature>
<sequence length="255" mass="29400">MNILMESWNLFLYLPLLNLLIAFYHLLFNNLGLAIIAITVLIKIVTYPLTKPSIIAAQKQKELQPQIEKLKLKYKNKQEFAQKQMELFKQNGINPVAGCLPQIIQFIVVIALYRAFTDILNSNGVLISEINSLLYNFDYLKFANEAVLNTNFLYLNLAKADQYYITPILSAASQFLLSKYMMKGTKKLEKVVKDTPDKKDDFMYNMQEQMMYMMPIMTLVIGISLPSGLVLYWFVSTLLAVFQYMILNKNKNGSK</sequence>
<dbReference type="GO" id="GO:0032977">
    <property type="term" value="F:membrane insertase activity"/>
    <property type="evidence" value="ECO:0007669"/>
    <property type="project" value="InterPro"/>
</dbReference>
<evidence type="ECO:0000256" key="3">
    <source>
        <dbReference type="ARBA" id="ARBA00022475"/>
    </source>
</evidence>
<evidence type="ECO:0000256" key="2">
    <source>
        <dbReference type="ARBA" id="ARBA00022448"/>
    </source>
</evidence>
<dbReference type="InterPro" id="IPR028055">
    <property type="entry name" value="YidC/Oxa/ALB_C"/>
</dbReference>
<dbReference type="CDD" id="cd20070">
    <property type="entry name" value="5TM_YidC_Alb3"/>
    <property type="match status" value="1"/>
</dbReference>
<evidence type="ECO:0000256" key="10">
    <source>
        <dbReference type="SAM" id="Phobius"/>
    </source>
</evidence>
<keyword evidence="4 9" id="KW-0812">Transmembrane</keyword>
<evidence type="ECO:0000256" key="4">
    <source>
        <dbReference type="ARBA" id="ARBA00022692"/>
    </source>
</evidence>
<feature type="transmembrane region" description="Helical" evidence="10">
    <location>
        <begin position="93"/>
        <end position="116"/>
    </location>
</feature>
<proteinExistence type="inferred from homology"/>
<dbReference type="AlphaFoldDB" id="A0A1F4US02"/>
<dbReference type="EMBL" id="MEUX01000011">
    <property type="protein sequence ID" value="OGC47728.1"/>
    <property type="molecule type" value="Genomic_DNA"/>
</dbReference>
<evidence type="ECO:0000256" key="6">
    <source>
        <dbReference type="ARBA" id="ARBA00022989"/>
    </source>
</evidence>
<comment type="caution">
    <text evidence="12">The sequence shown here is derived from an EMBL/GenBank/DDBJ whole genome shotgun (WGS) entry which is preliminary data.</text>
</comment>
<keyword evidence="7 10" id="KW-0472">Membrane</keyword>
<dbReference type="Pfam" id="PF02096">
    <property type="entry name" value="60KD_IMP"/>
    <property type="match status" value="1"/>
</dbReference>
<dbReference type="PANTHER" id="PTHR12428:SF65">
    <property type="entry name" value="CYTOCHROME C OXIDASE ASSEMBLY PROTEIN COX18, MITOCHONDRIAL"/>
    <property type="match status" value="1"/>
</dbReference>
<comment type="similarity">
    <text evidence="9">Belongs to the OXA1/ALB3/YidC family.</text>
</comment>
<protein>
    <recommendedName>
        <fullName evidence="11">Membrane insertase YidC/Oxa/ALB C-terminal domain-containing protein</fullName>
    </recommendedName>
</protein>
<evidence type="ECO:0000313" key="12">
    <source>
        <dbReference type="EMBL" id="OGC47728.1"/>
    </source>
</evidence>
<keyword evidence="8" id="KW-0143">Chaperone</keyword>
<keyword evidence="2" id="KW-0813">Transport</keyword>
<evidence type="ECO:0000256" key="7">
    <source>
        <dbReference type="ARBA" id="ARBA00023136"/>
    </source>
</evidence>
<dbReference type="NCBIfam" id="TIGR03592">
    <property type="entry name" value="yidC_oxa1_cterm"/>
    <property type="match status" value="1"/>
</dbReference>
<comment type="subcellular location">
    <subcellularLocation>
        <location evidence="1">Cell membrane</location>
        <topology evidence="1">Multi-pass membrane protein</topology>
    </subcellularLocation>
    <subcellularLocation>
        <location evidence="9">Membrane</location>
        <topology evidence="9">Multi-pass membrane protein</topology>
    </subcellularLocation>
</comment>
<organism evidence="12 13">
    <name type="scientific">candidate division WWE3 bacterium RIFCSPHIGHO2_01_FULL_35_17</name>
    <dbReference type="NCBI Taxonomy" id="1802614"/>
    <lineage>
        <taxon>Bacteria</taxon>
        <taxon>Katanobacteria</taxon>
    </lineage>
</organism>
<dbReference type="GO" id="GO:0015031">
    <property type="term" value="P:protein transport"/>
    <property type="evidence" value="ECO:0007669"/>
    <property type="project" value="UniProtKB-KW"/>
</dbReference>